<keyword evidence="3" id="KW-1185">Reference proteome</keyword>
<proteinExistence type="predicted"/>
<feature type="region of interest" description="Disordered" evidence="1">
    <location>
        <begin position="245"/>
        <end position="286"/>
    </location>
</feature>
<protein>
    <submittedName>
        <fullName evidence="2">Uncharacterized protein</fullName>
    </submittedName>
</protein>
<feature type="compositionally biased region" description="Basic and acidic residues" evidence="1">
    <location>
        <begin position="346"/>
        <end position="356"/>
    </location>
</feature>
<gene>
    <name evidence="2" type="ORF">R1flu_000898</name>
</gene>
<reference evidence="2 3" key="1">
    <citation type="submission" date="2024-09" db="EMBL/GenBank/DDBJ databases">
        <title>Chromosome-scale assembly of Riccia fluitans.</title>
        <authorList>
            <person name="Paukszto L."/>
            <person name="Sawicki J."/>
            <person name="Karawczyk K."/>
            <person name="Piernik-Szablinska J."/>
            <person name="Szczecinska M."/>
            <person name="Mazdziarz M."/>
        </authorList>
    </citation>
    <scope>NUCLEOTIDE SEQUENCE [LARGE SCALE GENOMIC DNA]</scope>
    <source>
        <strain evidence="2">Rf_01</strain>
        <tissue evidence="2">Aerial parts of the thallus</tissue>
    </source>
</reference>
<feature type="compositionally biased region" description="Polar residues" evidence="1">
    <location>
        <begin position="732"/>
        <end position="743"/>
    </location>
</feature>
<dbReference type="Proteomes" id="UP001605036">
    <property type="component" value="Unassembled WGS sequence"/>
</dbReference>
<accession>A0ABD1Y1S7</accession>
<feature type="region of interest" description="Disordered" evidence="1">
    <location>
        <begin position="502"/>
        <end position="526"/>
    </location>
</feature>
<dbReference type="AlphaFoldDB" id="A0ABD1Y1S7"/>
<feature type="region of interest" description="Disordered" evidence="1">
    <location>
        <begin position="330"/>
        <end position="358"/>
    </location>
</feature>
<evidence type="ECO:0000313" key="3">
    <source>
        <dbReference type="Proteomes" id="UP001605036"/>
    </source>
</evidence>
<name>A0ABD1Y1S7_9MARC</name>
<feature type="compositionally biased region" description="Basic and acidic residues" evidence="1">
    <location>
        <begin position="504"/>
        <end position="513"/>
    </location>
</feature>
<dbReference type="EMBL" id="JBHFFA010000006">
    <property type="protein sequence ID" value="KAL2620693.1"/>
    <property type="molecule type" value="Genomic_DNA"/>
</dbReference>
<organism evidence="2 3">
    <name type="scientific">Riccia fluitans</name>
    <dbReference type="NCBI Taxonomy" id="41844"/>
    <lineage>
        <taxon>Eukaryota</taxon>
        <taxon>Viridiplantae</taxon>
        <taxon>Streptophyta</taxon>
        <taxon>Embryophyta</taxon>
        <taxon>Marchantiophyta</taxon>
        <taxon>Marchantiopsida</taxon>
        <taxon>Marchantiidae</taxon>
        <taxon>Marchantiales</taxon>
        <taxon>Ricciaceae</taxon>
        <taxon>Riccia</taxon>
    </lineage>
</organism>
<evidence type="ECO:0000256" key="1">
    <source>
        <dbReference type="SAM" id="MobiDB-lite"/>
    </source>
</evidence>
<feature type="compositionally biased region" description="Basic and acidic residues" evidence="1">
    <location>
        <begin position="720"/>
        <end position="731"/>
    </location>
</feature>
<evidence type="ECO:0000313" key="2">
    <source>
        <dbReference type="EMBL" id="KAL2620693.1"/>
    </source>
</evidence>
<feature type="region of interest" description="Disordered" evidence="1">
    <location>
        <begin position="544"/>
        <end position="569"/>
    </location>
</feature>
<comment type="caution">
    <text evidence="2">The sequence shown here is derived from an EMBL/GenBank/DDBJ whole genome shotgun (WGS) entry which is preliminary data.</text>
</comment>
<sequence length="850" mass="94672">MIQGEIPDDLDKMKLNECDDVGTWKSSVGPCTTTKASVSGTNIDKVSGRLIWRSSELHERAFSLCADTSDRTIGSMEKIHMVRSRQTYGETAAVKYDSGHRLGDDGVSKNSPTVSSCALKGMQSNLIGEVPVLGDAGANPFDFKTLDDRAAEVLRKSVQALEISHMLGREYLNSAQSDVTHEWARDKLNQTSAEINFTTLGCDLLDCNNMELDCPEAATFPRKLGGASSERNEKLFQDFFIGSKKEDSQARKPSNPSKCNAEHRRSEMESDLMDYSVDDDRKGKITPRRWPQMSAEYPRVQMNTKNLKKEAGVIDTSSQHTIVNHQLRNSARTKKDENEGYLSKRGPPEAEWRQKEAGLTSSSVMEYQRGTLGNVLQGMLSREQAFPARAGSGQNHCLVECLDTSGRSQKTSLVCAASLKSFEGAEVHYPPAYEEGNMQAESRNFKHEEHLQEDRELSYLDCTRLSKPSMLLKSKDLPAEWHFEAPLVEDVVSVFAADSLPKAPDAETHHSSSRETTGLPPRYKSLMPRRKSLPVNFWSRRYRKNGTQKRYRPDTRVANSQPKGVRPEPNKLGYYYERIGRVESGIFIAPQNAGTTVTVNVSISMAKGATNQVNKHTNLTAESKGAQTEPQRAQDREVTKNTVCTKIVEHPDTDTNVYGAKLVLSTEKVEKGKRDECQLLAEHSPMLHLSSRKAPVVRTKPLDKDADIDKEISLVGLETSEERTKSQEDHSWNSTETSDSETPASFGDNRAHTGLRLWPNVIPELDNWILEAVSGLFGKSETFLEGAQVDTSVKIERLAELDYRIGKAQSINDLSKILGGISAIQISKPQSREQTEKGTIRFSKLINFGC</sequence>
<feature type="region of interest" description="Disordered" evidence="1">
    <location>
        <begin position="713"/>
        <end position="748"/>
    </location>
</feature>